<evidence type="ECO:0000313" key="3">
    <source>
        <dbReference type="Proteomes" id="UP001195483"/>
    </source>
</evidence>
<dbReference type="InterPro" id="IPR046906">
    <property type="entry name" value="Mab-21_HhH/H2TH-like"/>
</dbReference>
<proteinExistence type="predicted"/>
<evidence type="ECO:0000259" key="1">
    <source>
        <dbReference type="Pfam" id="PF20266"/>
    </source>
</evidence>
<dbReference type="InterPro" id="IPR024810">
    <property type="entry name" value="MAB21L/cGLR"/>
</dbReference>
<comment type="caution">
    <text evidence="2">The sequence shown here is derived from an EMBL/GenBank/DDBJ whole genome shotgun (WGS) entry which is preliminary data.</text>
</comment>
<dbReference type="PANTHER" id="PTHR10656">
    <property type="entry name" value="CELL FATE DETERMINING PROTEIN MAB21-RELATED"/>
    <property type="match status" value="1"/>
</dbReference>
<keyword evidence="3" id="KW-1185">Reference proteome</keyword>
<feature type="domain" description="Mab-21-like HhH/H2TH-like" evidence="1">
    <location>
        <begin position="249"/>
        <end position="339"/>
    </location>
</feature>
<dbReference type="AlphaFoldDB" id="A0AAE0SW85"/>
<dbReference type="PANTHER" id="PTHR10656:SF69">
    <property type="entry name" value="MAB-21-LIKE HHH_H2TH-LIKE DOMAIN-CONTAINING PROTEIN"/>
    <property type="match status" value="1"/>
</dbReference>
<evidence type="ECO:0000313" key="2">
    <source>
        <dbReference type="EMBL" id="KAK3598894.1"/>
    </source>
</evidence>
<reference evidence="2" key="1">
    <citation type="journal article" date="2021" name="Genome Biol. Evol.">
        <title>A High-Quality Reference Genome for a Parasitic Bivalve with Doubly Uniparental Inheritance (Bivalvia: Unionida).</title>
        <authorList>
            <person name="Smith C.H."/>
        </authorList>
    </citation>
    <scope>NUCLEOTIDE SEQUENCE</scope>
    <source>
        <strain evidence="2">CHS0354</strain>
    </source>
</reference>
<protein>
    <recommendedName>
        <fullName evidence="1">Mab-21-like HhH/H2TH-like domain-containing protein</fullName>
    </recommendedName>
</protein>
<dbReference type="Gene3D" id="1.10.1410.40">
    <property type="match status" value="1"/>
</dbReference>
<sequence length="703" mass="80888">MEVPDYYEDMSLRLMRVLDTTGLREKARWKRIAMWQQAEEMLRIKCNNGDTVHIFGSQAEATTIHSLRSDIDIVYCLKIVTLLQDLQFWARGLSVFLVITDDTTPPGYVKLQRVLSHVPVPVCNAQTSTDMLDRNERSVLYNNHSIFKRKHADEHHGPANTNYIAYDISMDKVIALNLLSWPYTASEWITRRRTHNWPSQETISIIQKTGALLVPVGQILSPEKHLEWRISLSYGEKILVWQFNSTQYRCYVLLKMINKHFIKPKVGENVLSSYHCKTCMFYVIETTPTALWQPQNLLLCIDLCLIMLCTWVEKRYCPNYFIPAENMFLGKVHDSIQSNLTRSLRDLLRQKGRYLTMIPYGGIGQKLIRVCMSPHTQIDDVNTDIYFSLIHVHLMISDTWFCLLNEGVQEHPSILQRTFHSHGVRKEINTILTTFVCSSIGSYLASKCMQQEVIDQEGLGLAHEFLLLGSCSDVASGKLKLAACYLMEGNIVLAETILQNIEENYTFLVSNTNVWDTNDLILHRIINENISTTDVFRNYYAFPVPYLQSEIQCTPGALIPEMFRSTGSCTGSLDPDLDYWQSWAVVDPKLYLHFLEHQCYHRQNKIRHKMVALENIIWVIQKEELQYKDTALNLLAYCLEMEGLVMQAHKVLSMSMKLKNHRNAAKWQIAYLLCAAFRLGGGTDFNLQYSLSSGCISSSVQQG</sequence>
<dbReference type="Proteomes" id="UP001195483">
    <property type="component" value="Unassembled WGS sequence"/>
</dbReference>
<dbReference type="Pfam" id="PF20266">
    <property type="entry name" value="Mab-21_C"/>
    <property type="match status" value="1"/>
</dbReference>
<dbReference type="SMART" id="SM01265">
    <property type="entry name" value="Mab-21"/>
    <property type="match status" value="1"/>
</dbReference>
<organism evidence="2 3">
    <name type="scientific">Potamilus streckersoni</name>
    <dbReference type="NCBI Taxonomy" id="2493646"/>
    <lineage>
        <taxon>Eukaryota</taxon>
        <taxon>Metazoa</taxon>
        <taxon>Spiralia</taxon>
        <taxon>Lophotrochozoa</taxon>
        <taxon>Mollusca</taxon>
        <taxon>Bivalvia</taxon>
        <taxon>Autobranchia</taxon>
        <taxon>Heteroconchia</taxon>
        <taxon>Palaeoheterodonta</taxon>
        <taxon>Unionida</taxon>
        <taxon>Unionoidea</taxon>
        <taxon>Unionidae</taxon>
        <taxon>Ambleminae</taxon>
        <taxon>Lampsilini</taxon>
        <taxon>Potamilus</taxon>
    </lineage>
</organism>
<gene>
    <name evidence="2" type="ORF">CHS0354_036201</name>
</gene>
<reference evidence="2" key="2">
    <citation type="journal article" date="2021" name="Genome Biol. Evol.">
        <title>Developing a high-quality reference genome for a parasitic bivalve with doubly uniparental inheritance (Bivalvia: Unionida).</title>
        <authorList>
            <person name="Smith C.H."/>
        </authorList>
    </citation>
    <scope>NUCLEOTIDE SEQUENCE</scope>
    <source>
        <strain evidence="2">CHS0354</strain>
        <tissue evidence="2">Mantle</tissue>
    </source>
</reference>
<reference evidence="2" key="3">
    <citation type="submission" date="2023-05" db="EMBL/GenBank/DDBJ databases">
        <authorList>
            <person name="Smith C.H."/>
        </authorList>
    </citation>
    <scope>NUCLEOTIDE SEQUENCE</scope>
    <source>
        <strain evidence="2">CHS0354</strain>
        <tissue evidence="2">Mantle</tissue>
    </source>
</reference>
<dbReference type="EMBL" id="JAEAOA010002121">
    <property type="protein sequence ID" value="KAK3598894.1"/>
    <property type="molecule type" value="Genomic_DNA"/>
</dbReference>
<accession>A0AAE0SW85</accession>
<name>A0AAE0SW85_9BIVA</name>